<evidence type="ECO:0000313" key="4">
    <source>
        <dbReference type="EMBL" id="CAK9254226.1"/>
    </source>
</evidence>
<dbReference type="Gene3D" id="1.20.58.60">
    <property type="match status" value="3"/>
</dbReference>
<dbReference type="SUPFAM" id="SSF46966">
    <property type="entry name" value="Spectrin repeat"/>
    <property type="match status" value="3"/>
</dbReference>
<gene>
    <name evidence="4" type="ORF">CSSPJE1EN1_LOCUS29604</name>
</gene>
<dbReference type="InterPro" id="IPR041615">
    <property type="entry name" value="Desmoplakin_SH3"/>
</dbReference>
<dbReference type="Gene3D" id="2.30.30.40">
    <property type="entry name" value="SH3 Domains"/>
    <property type="match status" value="1"/>
</dbReference>
<evidence type="ECO:0000256" key="2">
    <source>
        <dbReference type="ARBA" id="ARBA00022737"/>
    </source>
</evidence>
<evidence type="ECO:0000256" key="1">
    <source>
        <dbReference type="ARBA" id="ARBA00022553"/>
    </source>
</evidence>
<organism evidence="4 5">
    <name type="scientific">Sphagnum jensenii</name>
    <dbReference type="NCBI Taxonomy" id="128206"/>
    <lineage>
        <taxon>Eukaryota</taxon>
        <taxon>Viridiplantae</taxon>
        <taxon>Streptophyta</taxon>
        <taxon>Embryophyta</taxon>
        <taxon>Bryophyta</taxon>
        <taxon>Sphagnophytina</taxon>
        <taxon>Sphagnopsida</taxon>
        <taxon>Sphagnales</taxon>
        <taxon>Sphagnaceae</taxon>
        <taxon>Sphagnum</taxon>
    </lineage>
</organism>
<sequence length="521" mass="60796">MIYNLCNHCSKQQKSEHRSIDQFHSKVDQCDDKKSQFKGEEYEIYIRMLNRLHKGYSELLVMSNKRLSDLDTLLDFVQSATNELKWLVDKEDVEVSRDWSARNLNLVELEQSHRQLIVELERREHQFNSVQDRGESLIRQRHPATKCIEGLMAKMQSQWSWLLQLINCLETHLKHASDYHQFFNESRECDQWLSRTEDKLNTTYSKQNFSIEEGEHLLKEMIQVKDDITRYGQIVSELVNKGKDVVPLKQRKAALPRPIKVRSVCMIKQGSATVTKNETVTLHDNSQRTKWRVTTSSGSELNVPGVCFVIPPPDQEAIDTINELRKKYEALVALWARKQHKLRQNMIFATLKIVKGWDYPTYCAMDPKQRNSIIKALDDDIDKLVREGPPDDPGSKRLQDEMSALKKKFAEFDALEIALLDIERATQVVSDIEVRLASLDDMPADEIALKRIHNELVDTQNEIQRNKTIFDQLNANVNKVRRIVERTRPKQATHSDVTRIEDDVKNLYKRWDNCGSQLIER</sequence>
<dbReference type="Pfam" id="PF21019">
    <property type="entry name" value="Spectrin_3"/>
    <property type="match status" value="1"/>
</dbReference>
<dbReference type="PANTHER" id="PTHR23169">
    <property type="entry name" value="ENVOPLAKIN"/>
    <property type="match status" value="1"/>
</dbReference>
<feature type="domain" description="Desmoplakin SH3" evidence="3">
    <location>
        <begin position="247"/>
        <end position="311"/>
    </location>
</feature>
<protein>
    <recommendedName>
        <fullName evidence="3">Desmoplakin SH3 domain-containing protein</fullName>
    </recommendedName>
</protein>
<dbReference type="InterPro" id="IPR018159">
    <property type="entry name" value="Spectrin/alpha-actinin"/>
</dbReference>
<keyword evidence="5" id="KW-1185">Reference proteome</keyword>
<evidence type="ECO:0000259" key="3">
    <source>
        <dbReference type="Pfam" id="PF17902"/>
    </source>
</evidence>
<comment type="caution">
    <text evidence="4">The sequence shown here is derived from an EMBL/GenBank/DDBJ whole genome shotgun (WGS) entry which is preliminary data.</text>
</comment>
<name>A0ABP0VII0_9BRYO</name>
<dbReference type="Pfam" id="PF17902">
    <property type="entry name" value="SH3_10"/>
    <property type="match status" value="1"/>
</dbReference>
<reference evidence="4" key="1">
    <citation type="submission" date="2024-02" db="EMBL/GenBank/DDBJ databases">
        <authorList>
            <consortium name="ELIXIR-Norway"/>
            <consortium name="Elixir Norway"/>
        </authorList>
    </citation>
    <scope>NUCLEOTIDE SEQUENCE</scope>
</reference>
<dbReference type="InterPro" id="IPR043197">
    <property type="entry name" value="Plakin"/>
</dbReference>
<dbReference type="Pfam" id="PF00435">
    <property type="entry name" value="Spectrin"/>
    <property type="match status" value="1"/>
</dbReference>
<dbReference type="CDD" id="cd00176">
    <property type="entry name" value="SPEC"/>
    <property type="match status" value="1"/>
</dbReference>
<keyword evidence="1" id="KW-0597">Phosphoprotein</keyword>
<evidence type="ECO:0000313" key="5">
    <source>
        <dbReference type="Proteomes" id="UP001497444"/>
    </source>
</evidence>
<proteinExistence type="predicted"/>
<dbReference type="PANTHER" id="PTHR23169:SF23">
    <property type="entry name" value="SHORT STOP, ISOFORM H"/>
    <property type="match status" value="1"/>
</dbReference>
<dbReference type="SMART" id="SM00150">
    <property type="entry name" value="SPEC"/>
    <property type="match status" value="3"/>
</dbReference>
<keyword evidence="2" id="KW-0677">Repeat</keyword>
<accession>A0ABP0VII0</accession>
<dbReference type="InterPro" id="IPR002017">
    <property type="entry name" value="Spectrin_repeat"/>
</dbReference>
<dbReference type="Proteomes" id="UP001497444">
    <property type="component" value="Unassembled WGS sequence"/>
</dbReference>
<dbReference type="EMBL" id="CAXAQS010000995">
    <property type="protein sequence ID" value="CAK9254226.1"/>
    <property type="molecule type" value="Genomic_DNA"/>
</dbReference>